<evidence type="ECO:0000313" key="1">
    <source>
        <dbReference type="EMBL" id="HHJ80058.1"/>
    </source>
</evidence>
<comment type="caution">
    <text evidence="1">The sequence shown here is derived from an EMBL/GenBank/DDBJ whole genome shotgun (WGS) entry which is preliminary data.</text>
</comment>
<name>A0A832J783_9GAMM</name>
<gene>
    <name evidence="1" type="ORF">ENJ65_00330</name>
</gene>
<protein>
    <submittedName>
        <fullName evidence="1">Uncharacterized protein</fullName>
    </submittedName>
</protein>
<organism evidence="1">
    <name type="scientific">Candidatus Tenderia electrophaga</name>
    <dbReference type="NCBI Taxonomy" id="1748243"/>
    <lineage>
        <taxon>Bacteria</taxon>
        <taxon>Pseudomonadati</taxon>
        <taxon>Pseudomonadota</taxon>
        <taxon>Gammaproteobacteria</taxon>
        <taxon>Candidatus Tenderiales</taxon>
        <taxon>Candidatus Tenderiaceae</taxon>
        <taxon>Candidatus Tenderia</taxon>
    </lineage>
</organism>
<reference evidence="1" key="1">
    <citation type="journal article" date="2020" name="mSystems">
        <title>Genome- and Community-Level Interaction Insights into Carbon Utilization and Element Cycling Functions of Hydrothermarchaeota in Hydrothermal Sediment.</title>
        <authorList>
            <person name="Zhou Z."/>
            <person name="Liu Y."/>
            <person name="Xu W."/>
            <person name="Pan J."/>
            <person name="Luo Z.H."/>
            <person name="Li M."/>
        </authorList>
    </citation>
    <scope>NUCLEOTIDE SEQUENCE [LARGE SCALE GENOMIC DNA]</scope>
    <source>
        <strain evidence="1">HyVt-505</strain>
    </source>
</reference>
<accession>A0A832J783</accession>
<dbReference type="AlphaFoldDB" id="A0A832J783"/>
<dbReference type="InterPro" id="IPR024079">
    <property type="entry name" value="MetalloPept_cat_dom_sf"/>
</dbReference>
<proteinExistence type="predicted"/>
<dbReference type="Gene3D" id="3.40.390.10">
    <property type="entry name" value="Collagenase (Catalytic Domain)"/>
    <property type="match status" value="1"/>
</dbReference>
<dbReference type="EMBL" id="DRNF01000022">
    <property type="protein sequence ID" value="HHJ80058.1"/>
    <property type="molecule type" value="Genomic_DNA"/>
</dbReference>
<dbReference type="GO" id="GO:0008237">
    <property type="term" value="F:metallopeptidase activity"/>
    <property type="evidence" value="ECO:0007669"/>
    <property type="project" value="InterPro"/>
</dbReference>
<sequence length="458" mass="52238">MADTSVVSQATRADGSIPYLIGQPNWSTARIPDINNPTAEVTLLERQLIDVLILGDGFLTQTEFESSLQDWIDDFFKLKVYDVFKGAFRIRALYRASSVRCGPSRNSYYRVKMTSDGGVEGDGWYDHNSGDDLEFKERLFEDLDSFSDINKRRYPEGLSFNEGDTDIGDWLFGMYRNLVVSMLVKNSSGNNASGRAIKLERPAPNQSHMLRVALGVDDIHEFSHAFAHLKDEYIGSAQRNVQSTREDPERGSVLNLSNLSYTNSIDQVPWYHLSPWGRFYRSAGGDDPSPVACWSWVGGSRHLGVWHAEYQCLMNGSHDNFQYTQDASEDPTMQADGTIDGAGLRIKDRFCLWCQELVAIRIWERTSQMKESGQPNNFVDRGEYWYQRWIEEWRDNYWQLFDIDEQITDREADYASQNPGKNGERLDSSDLYTPFASVDTVYSGSSEFDDGAWLLNLG</sequence>
<dbReference type="Proteomes" id="UP000885832">
    <property type="component" value="Unassembled WGS sequence"/>
</dbReference>